<dbReference type="Proteomes" id="UP000886632">
    <property type="component" value="Unassembled WGS sequence"/>
</dbReference>
<dbReference type="Pfam" id="PF13439">
    <property type="entry name" value="Glyco_transf_4"/>
    <property type="match status" value="1"/>
</dbReference>
<dbReference type="Pfam" id="PF00534">
    <property type="entry name" value="Glycos_transf_1"/>
    <property type="match status" value="1"/>
</dbReference>
<keyword evidence="2" id="KW-0808">Transferase</keyword>
<dbReference type="InterPro" id="IPR001296">
    <property type="entry name" value="Glyco_trans_1"/>
</dbReference>
<dbReference type="Gene3D" id="3.40.50.2000">
    <property type="entry name" value="Glycogen Phosphorylase B"/>
    <property type="match status" value="2"/>
</dbReference>
<dbReference type="PANTHER" id="PTHR46401:SF2">
    <property type="entry name" value="GLYCOSYLTRANSFERASE WBBK-RELATED"/>
    <property type="match status" value="1"/>
</dbReference>
<evidence type="ECO:0000256" key="1">
    <source>
        <dbReference type="ARBA" id="ARBA00022676"/>
    </source>
</evidence>
<accession>A0A9D7TC00</accession>
<dbReference type="GO" id="GO:0016757">
    <property type="term" value="F:glycosyltransferase activity"/>
    <property type="evidence" value="ECO:0007669"/>
    <property type="project" value="UniProtKB-KW"/>
</dbReference>
<feature type="domain" description="Glycosyltransferase subfamily 4-like N-terminal" evidence="4">
    <location>
        <begin position="115"/>
        <end position="180"/>
    </location>
</feature>
<dbReference type="InterPro" id="IPR028098">
    <property type="entry name" value="Glyco_trans_4-like_N"/>
</dbReference>
<comment type="caution">
    <text evidence="5">The sequence shown here is derived from an EMBL/GenBank/DDBJ whole genome shotgun (WGS) entry which is preliminary data.</text>
</comment>
<feature type="domain" description="Glycosyl transferase family 1" evidence="3">
    <location>
        <begin position="198"/>
        <end position="345"/>
    </location>
</feature>
<evidence type="ECO:0000259" key="3">
    <source>
        <dbReference type="Pfam" id="PF00534"/>
    </source>
</evidence>
<protein>
    <submittedName>
        <fullName evidence="5">Glycosyltransferase family 4 protein</fullName>
    </submittedName>
</protein>
<dbReference type="GO" id="GO:0009103">
    <property type="term" value="P:lipopolysaccharide biosynthetic process"/>
    <property type="evidence" value="ECO:0007669"/>
    <property type="project" value="TreeGrafter"/>
</dbReference>
<dbReference type="CDD" id="cd03809">
    <property type="entry name" value="GT4_MtfB-like"/>
    <property type="match status" value="1"/>
</dbReference>
<evidence type="ECO:0000256" key="2">
    <source>
        <dbReference type="ARBA" id="ARBA00022679"/>
    </source>
</evidence>
<proteinExistence type="predicted"/>
<reference evidence="5" key="1">
    <citation type="submission" date="2020-10" db="EMBL/GenBank/DDBJ databases">
        <title>Connecting structure to function with the recovery of over 1000 high-quality activated sludge metagenome-assembled genomes encoding full-length rRNA genes using long-read sequencing.</title>
        <authorList>
            <person name="Singleton C.M."/>
            <person name="Petriglieri F."/>
            <person name="Kristensen J.M."/>
            <person name="Kirkegaard R.H."/>
            <person name="Michaelsen T.Y."/>
            <person name="Andersen M.H."/>
            <person name="Karst S.M."/>
            <person name="Dueholm M.S."/>
            <person name="Nielsen P.H."/>
            <person name="Albertsen M."/>
        </authorList>
    </citation>
    <scope>NUCLEOTIDE SEQUENCE</scope>
    <source>
        <strain evidence="5">Ribe_18-Q3-R11-54_MAXAC.001</strain>
    </source>
</reference>
<keyword evidence="1" id="KW-0328">Glycosyltransferase</keyword>
<gene>
    <name evidence="5" type="ORF">IPP00_14115</name>
</gene>
<dbReference type="EMBL" id="JADKGK010000024">
    <property type="protein sequence ID" value="MBL0005052.1"/>
    <property type="molecule type" value="Genomic_DNA"/>
</dbReference>
<evidence type="ECO:0000313" key="5">
    <source>
        <dbReference type="EMBL" id="MBL0005052.1"/>
    </source>
</evidence>
<organism evidence="5 6">
    <name type="scientific">Candidatus Phosphoribacter hodrii</name>
    <dbReference type="NCBI Taxonomy" id="2953743"/>
    <lineage>
        <taxon>Bacteria</taxon>
        <taxon>Bacillati</taxon>
        <taxon>Actinomycetota</taxon>
        <taxon>Actinomycetes</taxon>
        <taxon>Micrococcales</taxon>
        <taxon>Dermatophilaceae</taxon>
        <taxon>Candidatus Phosphoribacter</taxon>
    </lineage>
</organism>
<dbReference type="PANTHER" id="PTHR46401">
    <property type="entry name" value="GLYCOSYLTRANSFERASE WBBK-RELATED"/>
    <property type="match status" value="1"/>
</dbReference>
<evidence type="ECO:0000259" key="4">
    <source>
        <dbReference type="Pfam" id="PF13439"/>
    </source>
</evidence>
<dbReference type="AlphaFoldDB" id="A0A9D7TC00"/>
<name>A0A9D7TC00_9MICO</name>
<sequence length="372" mass="39886">MTQVSRQATAPPTATPTATLTRVALNGKWLAQRRTGTQRFAEEIARRLVLDPRLDVLLCLPQDAAVPDWLPATVPVRRSRLRGVAFEQVALPQLARGRLLVSLAGPAPVVVGHQVATFHDATPFRFPNTYTRAFGAWHRSIYRLVSRRARAVVTVSEFSAVELATVLHRPRELFHVVGNGSEHLSALTPMRPDSDLPQEGFVLVVGTLALHKNLPGVLRAVADARLPTVVVGARGPARVFSGASPTVGDDDVITYAAHLTDAELAWLYRHAGALVFPSRYEGFGLPVVEAQALGCPVVAARSSSLPEVAGQGALFVDPDRPQDVPSMVRELIADPARRAEMVAAGSVNAARFTWATSASRLGDVLVAVGSGR</sequence>
<dbReference type="SUPFAM" id="SSF53756">
    <property type="entry name" value="UDP-Glycosyltransferase/glycogen phosphorylase"/>
    <property type="match status" value="1"/>
</dbReference>
<evidence type="ECO:0000313" key="6">
    <source>
        <dbReference type="Proteomes" id="UP000886632"/>
    </source>
</evidence>